<sequence length="105" mass="11166">MDILDHLEQVIAQRRNASPDESYVAKLHARGLPVIARKLGEEGVEAAVALLSGDDAELVGEAADIVFHLLVALNARGLALDDVRAELARREGVSGLAEKASRGED</sequence>
<keyword evidence="7 11" id="KW-0547">Nucleotide-binding</keyword>
<comment type="similarity">
    <text evidence="4 11">Belongs to the PRA-PH family.</text>
</comment>
<dbReference type="SUPFAM" id="SSF101386">
    <property type="entry name" value="all-alpha NTP pyrophosphatases"/>
    <property type="match status" value="1"/>
</dbReference>
<dbReference type="RefSeq" id="WP_336925676.1">
    <property type="nucleotide sequence ID" value="NZ_JBANRO010000005.1"/>
</dbReference>
<comment type="pathway">
    <text evidence="3 11">Amino-acid biosynthesis; L-histidine biosynthesis; L-histidine from 5-phospho-alpha-D-ribose 1-diphosphate: step 2/9.</text>
</comment>
<dbReference type="EC" id="3.6.1.31" evidence="11"/>
<keyword evidence="10 11" id="KW-0368">Histidine biosynthesis</keyword>
<gene>
    <name evidence="11" type="primary">hisE</name>
    <name evidence="12" type="ORF">ACFODU_09165</name>
</gene>
<evidence type="ECO:0000256" key="5">
    <source>
        <dbReference type="ARBA" id="ARBA00022490"/>
    </source>
</evidence>
<comment type="caution">
    <text evidence="12">The sequence shown here is derived from an EMBL/GenBank/DDBJ whole genome shotgun (WGS) entry which is preliminary data.</text>
</comment>
<evidence type="ECO:0000256" key="1">
    <source>
        <dbReference type="ARBA" id="ARBA00001460"/>
    </source>
</evidence>
<proteinExistence type="inferred from homology"/>
<dbReference type="PANTHER" id="PTHR42945">
    <property type="entry name" value="HISTIDINE BIOSYNTHESIS BIFUNCTIONAL PROTEIN"/>
    <property type="match status" value="1"/>
</dbReference>
<dbReference type="Gene3D" id="1.10.287.1080">
    <property type="entry name" value="MazG-like"/>
    <property type="match status" value="1"/>
</dbReference>
<comment type="subcellular location">
    <subcellularLocation>
        <location evidence="2 11">Cytoplasm</location>
    </subcellularLocation>
</comment>
<organism evidence="12 13">
    <name type="scientific">Alteraurantiacibacter palmitatis</name>
    <dbReference type="NCBI Taxonomy" id="2054628"/>
    <lineage>
        <taxon>Bacteria</taxon>
        <taxon>Pseudomonadati</taxon>
        <taxon>Pseudomonadota</taxon>
        <taxon>Alphaproteobacteria</taxon>
        <taxon>Sphingomonadales</taxon>
        <taxon>Erythrobacteraceae</taxon>
        <taxon>Alteraurantiacibacter</taxon>
    </lineage>
</organism>
<dbReference type="InterPro" id="IPR021130">
    <property type="entry name" value="PRib-ATP_PPHydrolase-like"/>
</dbReference>
<dbReference type="InterPro" id="IPR008179">
    <property type="entry name" value="HisE"/>
</dbReference>
<reference evidence="13" key="1">
    <citation type="journal article" date="2019" name="Int. J. Syst. Evol. Microbiol.">
        <title>The Global Catalogue of Microorganisms (GCM) 10K type strain sequencing project: providing services to taxonomists for standard genome sequencing and annotation.</title>
        <authorList>
            <consortium name="The Broad Institute Genomics Platform"/>
            <consortium name="The Broad Institute Genome Sequencing Center for Infectious Disease"/>
            <person name="Wu L."/>
            <person name="Ma J."/>
        </authorList>
    </citation>
    <scope>NUCLEOTIDE SEQUENCE [LARGE SCALE GENOMIC DNA]</scope>
    <source>
        <strain evidence="13">KCTC 52607</strain>
    </source>
</reference>
<protein>
    <recommendedName>
        <fullName evidence="11">Phosphoribosyl-ATP pyrophosphatase</fullName>
        <shortName evidence="11">PRA-PH</shortName>
        <ecNumber evidence="11">3.6.1.31</ecNumber>
    </recommendedName>
</protein>
<evidence type="ECO:0000256" key="10">
    <source>
        <dbReference type="ARBA" id="ARBA00023102"/>
    </source>
</evidence>
<dbReference type="PANTHER" id="PTHR42945:SF9">
    <property type="entry name" value="HISTIDINE BIOSYNTHESIS BIFUNCTIONAL PROTEIN HISIE"/>
    <property type="match status" value="1"/>
</dbReference>
<name>A0ABV7E7X6_9SPHN</name>
<keyword evidence="8 11" id="KW-0378">Hydrolase</keyword>
<keyword evidence="9 11" id="KW-0067">ATP-binding</keyword>
<dbReference type="NCBIfam" id="NF001611">
    <property type="entry name" value="PRK00400.1-3"/>
    <property type="match status" value="1"/>
</dbReference>
<evidence type="ECO:0000256" key="11">
    <source>
        <dbReference type="HAMAP-Rule" id="MF_01020"/>
    </source>
</evidence>
<accession>A0ABV7E7X6</accession>
<dbReference type="NCBIfam" id="TIGR03188">
    <property type="entry name" value="histidine_hisI"/>
    <property type="match status" value="1"/>
</dbReference>
<dbReference type="Pfam" id="PF01503">
    <property type="entry name" value="PRA-PH"/>
    <property type="match status" value="1"/>
</dbReference>
<keyword evidence="6 11" id="KW-0028">Amino-acid biosynthesis</keyword>
<evidence type="ECO:0000256" key="8">
    <source>
        <dbReference type="ARBA" id="ARBA00022801"/>
    </source>
</evidence>
<dbReference type="HAMAP" id="MF_01020">
    <property type="entry name" value="HisE"/>
    <property type="match status" value="1"/>
</dbReference>
<comment type="catalytic activity">
    <reaction evidence="1 11">
        <text>1-(5-phospho-beta-D-ribosyl)-ATP + H2O = 1-(5-phospho-beta-D-ribosyl)-5'-AMP + diphosphate + H(+)</text>
        <dbReference type="Rhea" id="RHEA:22828"/>
        <dbReference type="ChEBI" id="CHEBI:15377"/>
        <dbReference type="ChEBI" id="CHEBI:15378"/>
        <dbReference type="ChEBI" id="CHEBI:33019"/>
        <dbReference type="ChEBI" id="CHEBI:59457"/>
        <dbReference type="ChEBI" id="CHEBI:73183"/>
        <dbReference type="EC" id="3.6.1.31"/>
    </reaction>
</comment>
<evidence type="ECO:0000313" key="13">
    <source>
        <dbReference type="Proteomes" id="UP001595456"/>
    </source>
</evidence>
<evidence type="ECO:0000256" key="9">
    <source>
        <dbReference type="ARBA" id="ARBA00022840"/>
    </source>
</evidence>
<evidence type="ECO:0000256" key="2">
    <source>
        <dbReference type="ARBA" id="ARBA00004496"/>
    </source>
</evidence>
<evidence type="ECO:0000313" key="12">
    <source>
        <dbReference type="EMBL" id="MFC3097964.1"/>
    </source>
</evidence>
<dbReference type="CDD" id="cd11534">
    <property type="entry name" value="NTP-PPase_HisIE_like"/>
    <property type="match status" value="1"/>
</dbReference>
<dbReference type="NCBIfam" id="NF001613">
    <property type="entry name" value="PRK00400.1-5"/>
    <property type="match status" value="1"/>
</dbReference>
<evidence type="ECO:0000256" key="3">
    <source>
        <dbReference type="ARBA" id="ARBA00005204"/>
    </source>
</evidence>
<evidence type="ECO:0000256" key="6">
    <source>
        <dbReference type="ARBA" id="ARBA00022605"/>
    </source>
</evidence>
<dbReference type="EMBL" id="JBHRST010000011">
    <property type="protein sequence ID" value="MFC3097964.1"/>
    <property type="molecule type" value="Genomic_DNA"/>
</dbReference>
<dbReference type="Proteomes" id="UP001595456">
    <property type="component" value="Unassembled WGS sequence"/>
</dbReference>
<dbReference type="GO" id="GO:0004636">
    <property type="term" value="F:phosphoribosyl-ATP diphosphatase activity"/>
    <property type="evidence" value="ECO:0007669"/>
    <property type="project" value="UniProtKB-EC"/>
</dbReference>
<evidence type="ECO:0000256" key="7">
    <source>
        <dbReference type="ARBA" id="ARBA00022741"/>
    </source>
</evidence>
<keyword evidence="5 11" id="KW-0963">Cytoplasm</keyword>
<evidence type="ECO:0000256" key="4">
    <source>
        <dbReference type="ARBA" id="ARBA00009392"/>
    </source>
</evidence>
<keyword evidence="13" id="KW-1185">Reference proteome</keyword>